<evidence type="ECO:0000256" key="5">
    <source>
        <dbReference type="SAM" id="Phobius"/>
    </source>
</evidence>
<evidence type="ECO:0000313" key="7">
    <source>
        <dbReference type="EMBL" id="NER26675.1"/>
    </source>
</evidence>
<proteinExistence type="predicted"/>
<evidence type="ECO:0000256" key="4">
    <source>
        <dbReference type="ARBA" id="ARBA00023136"/>
    </source>
</evidence>
<evidence type="ECO:0000256" key="2">
    <source>
        <dbReference type="ARBA" id="ARBA00022692"/>
    </source>
</evidence>
<name>A0A6B3N779_9CYAN</name>
<evidence type="ECO:0000256" key="1">
    <source>
        <dbReference type="ARBA" id="ARBA00004167"/>
    </source>
</evidence>
<reference evidence="7" key="1">
    <citation type="submission" date="2019-11" db="EMBL/GenBank/DDBJ databases">
        <title>Genomic insights into an expanded diversity of filamentous marine cyanobacteria reveals the extraordinary biosynthetic potential of Moorea and Okeania.</title>
        <authorList>
            <person name="Ferreira Leao T."/>
            <person name="Wang M."/>
            <person name="Moss N."/>
            <person name="Da Silva R."/>
            <person name="Sanders J."/>
            <person name="Nurk S."/>
            <person name="Gurevich A."/>
            <person name="Humphrey G."/>
            <person name="Reher R."/>
            <person name="Zhu Q."/>
            <person name="Belda-Ferre P."/>
            <person name="Glukhov E."/>
            <person name="Rex R."/>
            <person name="Dorrestein P.C."/>
            <person name="Knight R."/>
            <person name="Pevzner P."/>
            <person name="Gerwick W.H."/>
            <person name="Gerwick L."/>
        </authorList>
    </citation>
    <scope>NUCLEOTIDE SEQUENCE</scope>
    <source>
        <strain evidence="7">SIO1C4</strain>
    </source>
</reference>
<evidence type="ECO:0000256" key="3">
    <source>
        <dbReference type="ARBA" id="ARBA00022989"/>
    </source>
</evidence>
<dbReference type="EMBL" id="JAAHFQ010000042">
    <property type="protein sequence ID" value="NER26675.1"/>
    <property type="molecule type" value="Genomic_DNA"/>
</dbReference>
<protein>
    <submittedName>
        <fullName evidence="7">DUF748 domain-containing protein</fullName>
    </submittedName>
</protein>
<keyword evidence="2 5" id="KW-0812">Transmembrane</keyword>
<feature type="domain" description="Translocation and assembly module TamB C-terminal" evidence="6">
    <location>
        <begin position="1462"/>
        <end position="1893"/>
    </location>
</feature>
<sequence length="1896" mass="203716">MTNSSPNTPPTPSSEPSQSRNTFLLRWLRHPYIIAVGIAALTLGAIGYVGSRIWIYQQLPPLLEKEVGKLLNREVRIGQVKGFSLNGIEFGSSSIPATPTDADYVSIETIKVGFNLLPLIWRRSLPLNIKLVKVKAYADQDQTGKWLNLDLEIPEGEPPPITVDTNIRIDKGEIALLPQGKSTPLAIQFDGKINSIVFDDNQPLKYDLRAAIANGKVKLKGQTLLETGKSKLITTVENLSLAPLSTLIPNSPLALNSGGLGANLDISLPSFQQMPSILGTLRLLDIEAQAEDLLAPVKAKALLRFQGQKLLIEETKASYGNIQTSLGGVANWEEGFNSAINLNVLSKENPGKTVPVISPVAVDTGMQVKVQIDGSLAEPVITGTINSTKVTRIDKLELAQIGASFSGDKQKFALNKLLVKPVAGGQITGNGRLDLENSTATATPLAFDFDTSLPVKAIAAPYYSLPAEITLDNITAQTSIRGTLQQPSALLKWQIPQASVSTLGAVSGAGEVVLNSLDTIVVRNTQMQIGKGTITAQGKLEAGVVEGSGTINQIQLAELGAPAPITLDSGEIKIAAKLNSLEPETIDASAQMQLAVEGGIVNATGKLNSGNLAIDAIASQIQLANLGTPINSQINGKAKLLTKIDNLDLQNMLAQADLQADLAQGTVNIIAQLDSGQWQSEITAAEINSSSLLTELKIIDLEDNLQASLPAVNAKLNLSGPVEPLVKSNPEAIVKADNISIQMGEQALGARGVILLSNKSDKNFPWDVSTELDLKAHYDSQALPLSFLISQLAQTQEYLEDFKVTGEVDLNGRLVGKNLLSAPLAPGNLNLSSKLNLEDFAINDIEFDPVLAGNFNIEAGKEIALNLRGKKDVIAAKAKPCQREGLQRNIGERGEGRRLDTPAPNCLLPYLPVSFELRQGEGSENPILVSGKRRGDIFNVSVQNFELAMLNIAPAVEFGIPEAVSGEVTGELGVNLFTLATTSNNIEIVQPTLGYIQAKKFEGRLSYDNGVAQLNSASLELGQSRYELEAGLDLDSNEVNGKLTIASGHLEDLTAILNQYSFQAPVREQQYFDNAGASAVQIQAIGSPQNSLAQQLNLLSKIQIRNPNSADTRQVAALPTQLNQLNLEGAYAGQITVAGSLEEPKIEFDLNGNNWQWRPTQDVVTTENSAEAAVAFSAAPGAIDINQAVSIDEVIAQGSIEQGMIKLEPVHVKLGDALLSLDGELSETKGSGAFKVEKLPLALVRNFVEIPVALQGNLNVSGDLGGSLTNPEIRAGEISFVDGRFNCQSSDAAVSEIKAVGDVETQGKQNDNYKIKCQHIEPIKGKFSYSDARLKFNTTEPSSIQLQATVPYPIQPKENDQLNVNLKLDTEAIALIEPFTQGQVELFQGGAEVELQTKGTLNLEAGLLDTLVNDLVANTTGLVTFQDTVFKSAVYPEPLHLNGKIALNNQRLEVVEEKLEGEFSESRFSVTGVLPLFEPLKVDATDLSNPLKVSIEPGKLNLEGLYKGEIDAEVVITGAALSPVISGEIKLQNGRVFVPEGNTDNGATLLAATGNNSSSAAPNSDFAVIPKFDNFRVVLGKKFRISNQPLYKFRLAGAVTANGTLDNLQPDGTIELERGSVDLFSSQFFLSRSHQHKIVFSPEKGLFNPNLDIKMETVASLPPDQLRLEPTETEIREDVVTPARSDQVNITLSIKGEASQLLGVTQGESENCRTGQDSSPSLPLEGNANIFSPEELQRLETCIYAATRAVGPDSQILDAPIVTLTSTPARSEAEILALLGEQFITVATDAVTDLEQGEEAKLLEFAARRYIIKPFVRELVTDVTSGINNAVRAAGREVGLTDLRLYPSLQESRQSKNTPALSVVVEGSRQAGDNSFFNIIYDSEFNEFQLRYETRF</sequence>
<dbReference type="Pfam" id="PF04357">
    <property type="entry name" value="TamB"/>
    <property type="match status" value="1"/>
</dbReference>
<dbReference type="PANTHER" id="PTHR34457:SF3">
    <property type="entry name" value="PROTEIN TIC236, CHLOROPLASTIC"/>
    <property type="match status" value="1"/>
</dbReference>
<comment type="caution">
    <text evidence="7">The sequence shown here is derived from an EMBL/GenBank/DDBJ whole genome shotgun (WGS) entry which is preliminary data.</text>
</comment>
<feature type="transmembrane region" description="Helical" evidence="5">
    <location>
        <begin position="32"/>
        <end position="55"/>
    </location>
</feature>
<dbReference type="GO" id="GO:0005886">
    <property type="term" value="C:plasma membrane"/>
    <property type="evidence" value="ECO:0007669"/>
    <property type="project" value="InterPro"/>
</dbReference>
<dbReference type="PANTHER" id="PTHR34457">
    <property type="entry name" value="EMBRYO DEFECTIVE 2410"/>
    <property type="match status" value="1"/>
</dbReference>
<accession>A0A6B3N779</accession>
<gene>
    <name evidence="7" type="ORF">F6J89_03350</name>
</gene>
<organism evidence="7">
    <name type="scientific">Symploca sp. SIO1C4</name>
    <dbReference type="NCBI Taxonomy" id="2607765"/>
    <lineage>
        <taxon>Bacteria</taxon>
        <taxon>Bacillati</taxon>
        <taxon>Cyanobacteriota</taxon>
        <taxon>Cyanophyceae</taxon>
        <taxon>Coleofasciculales</taxon>
        <taxon>Coleofasciculaceae</taxon>
        <taxon>Symploca</taxon>
    </lineage>
</organism>
<keyword evidence="3 5" id="KW-1133">Transmembrane helix</keyword>
<comment type="subcellular location">
    <subcellularLocation>
        <location evidence="1">Membrane</location>
        <topology evidence="1">Single-pass membrane protein</topology>
    </subcellularLocation>
</comment>
<keyword evidence="4 5" id="KW-0472">Membrane</keyword>
<dbReference type="InterPro" id="IPR053022">
    <property type="entry name" value="Chloroplast_translocon_comp"/>
</dbReference>
<dbReference type="InterPro" id="IPR007452">
    <property type="entry name" value="TamB_C"/>
</dbReference>
<evidence type="ECO:0000259" key="6">
    <source>
        <dbReference type="Pfam" id="PF04357"/>
    </source>
</evidence>
<dbReference type="GO" id="GO:0009306">
    <property type="term" value="P:protein secretion"/>
    <property type="evidence" value="ECO:0007669"/>
    <property type="project" value="InterPro"/>
</dbReference>